<dbReference type="AlphaFoldDB" id="A0A0N0MF19"/>
<reference evidence="1 2" key="1">
    <citation type="submission" date="2015-07" db="EMBL/GenBank/DDBJ databases">
        <title>Draft Genome Sequence of Komagataeibacter intermedius Strain AF2, Isolated from Kombucha Tea.</title>
        <authorList>
            <person name="Santos R.A."/>
            <person name="Berretta A.A."/>
            <person name="Barud H.S."/>
            <person name="Ribeiro S.J."/>
            <person name="Gonzalez-Garcia L.N."/>
            <person name="Zucchi T.D."/>
            <person name="Goldman G.H."/>
            <person name="Riano-Pachon D.M."/>
        </authorList>
    </citation>
    <scope>NUCLEOTIDE SEQUENCE [LARGE SCALE GENOMIC DNA]</scope>
    <source>
        <strain evidence="1 2">AF2</strain>
    </source>
</reference>
<evidence type="ECO:0000313" key="1">
    <source>
        <dbReference type="EMBL" id="KPH87106.1"/>
    </source>
</evidence>
<sequence>MLSIHYVAIGVIGGLMPENPFDTVIRSRAFDMTVTIREKILYPLPLAVTQVMPSHPRLSPFQKHGSDGSAGIMHIIR</sequence>
<dbReference type="Proteomes" id="UP000031553">
    <property type="component" value="Unassembled WGS sequence"/>
</dbReference>
<dbReference type="EMBL" id="JUFX02000157">
    <property type="protein sequence ID" value="KPH87106.1"/>
    <property type="molecule type" value="Genomic_DNA"/>
</dbReference>
<organism evidence="1 2">
    <name type="scientific">Komagataeibacter intermedius AF2</name>
    <dbReference type="NCBI Taxonomy" id="1458464"/>
    <lineage>
        <taxon>Bacteria</taxon>
        <taxon>Pseudomonadati</taxon>
        <taxon>Pseudomonadota</taxon>
        <taxon>Alphaproteobacteria</taxon>
        <taxon>Acetobacterales</taxon>
        <taxon>Acetobacteraceae</taxon>
        <taxon>Komagataeibacter</taxon>
    </lineage>
</organism>
<comment type="caution">
    <text evidence="1">The sequence shown here is derived from an EMBL/GenBank/DDBJ whole genome shotgun (WGS) entry which is preliminary data.</text>
</comment>
<protein>
    <submittedName>
        <fullName evidence="1">Uncharacterized protein</fullName>
    </submittedName>
</protein>
<name>A0A0N0MF19_9PROT</name>
<evidence type="ECO:0000313" key="2">
    <source>
        <dbReference type="Proteomes" id="UP000031553"/>
    </source>
</evidence>
<gene>
    <name evidence="1" type="ORF">GLUCOINTEAF2_0202337</name>
</gene>
<proteinExistence type="predicted"/>
<accession>A0A0N0MF19</accession>